<evidence type="ECO:0000313" key="3">
    <source>
        <dbReference type="Proteomes" id="UP000583266"/>
    </source>
</evidence>
<dbReference type="PROSITE" id="PS51412">
    <property type="entry name" value="MACPF_2"/>
    <property type="match status" value="1"/>
</dbReference>
<feature type="domain" description="MACPF" evidence="1">
    <location>
        <begin position="19"/>
        <end position="349"/>
    </location>
</feature>
<sequence>MQTLNRKPRFRTAFKLITVAGMISLSTFYGCKKDIKGNSDDVSPTKARSAGDGKNDLLGYGYDVTGEYANSSASTFAVFDADALRRDYPTRVEWDLSSRQEGTLTAGEDAESYLKKKSLKVNASVGVGLFKGSISASYSNSDAFSSKYVYSSFDLVVQQKRVKINADIDLLKKYLHSTFIYDVNNGTPQTIIKKYGTHVLTDIILGAKLEILYRSQTDKSNRAQAAEAGVDISVGKVFSINTGVNAGYSDSSVKSNFKQSLHYKTYGGEPSKSLMGDIPIGADVPKVNIKDWQASSSVDNAELVDFGRDGLIPLYEFIDDPLKKEAVKTYTNQYLKDNAVVLLDEVYARIVYDNFRWPGDDQKQADVYIKLYDRDKRTLKATTKEITITYAMSMTTQPTPPSYIDYEGWEKFQYFKGTVKIPAGQNTVRILKDIYVHTKGGFNTPPFWIYYISLPSDGFQPLNDTWPW</sequence>
<dbReference type="EMBL" id="JABBGC010000004">
    <property type="protein sequence ID" value="NML41983.1"/>
    <property type="molecule type" value="Genomic_DNA"/>
</dbReference>
<proteinExistence type="predicted"/>
<dbReference type="PROSITE" id="PS51257">
    <property type="entry name" value="PROKAR_LIPOPROTEIN"/>
    <property type="match status" value="1"/>
</dbReference>
<gene>
    <name evidence="2" type="ORF">HHL17_32660</name>
</gene>
<keyword evidence="3" id="KW-1185">Reference proteome</keyword>
<evidence type="ECO:0000313" key="2">
    <source>
        <dbReference type="EMBL" id="NML41983.1"/>
    </source>
</evidence>
<dbReference type="AlphaFoldDB" id="A0A848GZJ6"/>
<name>A0A848GZJ6_9BACT</name>
<protein>
    <recommendedName>
        <fullName evidence="1">MACPF domain-containing protein</fullName>
    </recommendedName>
</protein>
<dbReference type="InterPro" id="IPR020864">
    <property type="entry name" value="MACPF"/>
</dbReference>
<dbReference type="Pfam" id="PF01823">
    <property type="entry name" value="MACPF"/>
    <property type="match status" value="1"/>
</dbReference>
<organism evidence="2 3">
    <name type="scientific">Chitinophaga fulva</name>
    <dbReference type="NCBI Taxonomy" id="2728842"/>
    <lineage>
        <taxon>Bacteria</taxon>
        <taxon>Pseudomonadati</taxon>
        <taxon>Bacteroidota</taxon>
        <taxon>Chitinophagia</taxon>
        <taxon>Chitinophagales</taxon>
        <taxon>Chitinophagaceae</taxon>
        <taxon>Chitinophaga</taxon>
    </lineage>
</organism>
<dbReference type="Proteomes" id="UP000583266">
    <property type="component" value="Unassembled WGS sequence"/>
</dbReference>
<comment type="caution">
    <text evidence="2">The sequence shown here is derived from an EMBL/GenBank/DDBJ whole genome shotgun (WGS) entry which is preliminary data.</text>
</comment>
<reference evidence="2 3" key="1">
    <citation type="submission" date="2020-04" db="EMBL/GenBank/DDBJ databases">
        <title>Chitinophaga sp. G-6-1-13 sp. nov., isolated from soil.</title>
        <authorList>
            <person name="Dahal R.H."/>
            <person name="Chaudhary D.K."/>
        </authorList>
    </citation>
    <scope>NUCLEOTIDE SEQUENCE [LARGE SCALE GENOMIC DNA]</scope>
    <source>
        <strain evidence="2 3">G-6-1-13</strain>
    </source>
</reference>
<evidence type="ECO:0000259" key="1">
    <source>
        <dbReference type="PROSITE" id="PS51412"/>
    </source>
</evidence>
<dbReference type="RefSeq" id="WP_169228985.1">
    <property type="nucleotide sequence ID" value="NZ_JABBGC010000004.1"/>
</dbReference>
<accession>A0A848GZJ6</accession>